<evidence type="ECO:0000256" key="7">
    <source>
        <dbReference type="ARBA" id="ARBA00022679"/>
    </source>
</evidence>
<evidence type="ECO:0000256" key="1">
    <source>
        <dbReference type="ARBA" id="ARBA00008282"/>
    </source>
</evidence>
<dbReference type="EC" id="2.7.1.180" evidence="2 18"/>
<evidence type="ECO:0000256" key="10">
    <source>
        <dbReference type="ARBA" id="ARBA00022827"/>
    </source>
</evidence>
<keyword evidence="14" id="KW-0449">Lipoprotein</keyword>
<comment type="subcellular location">
    <subcellularLocation>
        <location evidence="17">Cell inner membrane</location>
        <topology evidence="17">Lipid-anchor</topology>
        <orientation evidence="17">Periplasmic side</orientation>
    </subcellularLocation>
</comment>
<evidence type="ECO:0000256" key="15">
    <source>
        <dbReference type="ARBA" id="ARBA00031306"/>
    </source>
</evidence>
<sequence>MGTTYHIAAVSGPEGPRRLTRLQTKVDALLAEVNQQMSTYDPESELSRFNKSPAGEWFPVSPQLLKVVHAAKQISDATDGAFDVTVGPAVNLWRFGPDKKRKAFPTDDEVNEARQLVGYQQVEIQSDPPALRKSQDNVYVDLSAIAKGYGVDAVFDLIREEGFTDFMVEIGGEVRATGLKPNGDPWKIGIETPADEVRQYDLVVGLHDRALATSGDYRNFFQHDGQRYSHTIDPKTGRPVTHDLASASVLFENCMLADGYATAFLVLGPIEGYNFAQEHNMAVFFQMRKEDGTVETKATTAWQKYQSN</sequence>
<comment type="caution">
    <text evidence="20">The sequence shown here is derived from an EMBL/GenBank/DDBJ whole genome shotgun (WGS) entry which is preliminary data.</text>
</comment>
<dbReference type="InterPro" id="IPR024932">
    <property type="entry name" value="ApbE"/>
</dbReference>
<organism evidence="20 21">
    <name type="scientific">Blastopirellula marina</name>
    <dbReference type="NCBI Taxonomy" id="124"/>
    <lineage>
        <taxon>Bacteria</taxon>
        <taxon>Pseudomonadati</taxon>
        <taxon>Planctomycetota</taxon>
        <taxon>Planctomycetia</taxon>
        <taxon>Pirellulales</taxon>
        <taxon>Pirellulaceae</taxon>
        <taxon>Blastopirellula</taxon>
    </lineage>
</organism>
<keyword evidence="4" id="KW-1003">Cell membrane</keyword>
<dbReference type="GO" id="GO:0046872">
    <property type="term" value="F:metal ion binding"/>
    <property type="evidence" value="ECO:0007669"/>
    <property type="project" value="UniProtKB-UniRule"/>
</dbReference>
<keyword evidence="7 18" id="KW-0808">Transferase</keyword>
<feature type="binding site" evidence="19">
    <location>
        <position position="258"/>
    </location>
    <ligand>
        <name>Mg(2+)</name>
        <dbReference type="ChEBI" id="CHEBI:18420"/>
    </ligand>
</feature>
<evidence type="ECO:0000256" key="9">
    <source>
        <dbReference type="ARBA" id="ARBA00022729"/>
    </source>
</evidence>
<evidence type="ECO:0000256" key="11">
    <source>
        <dbReference type="ARBA" id="ARBA00022842"/>
    </source>
</evidence>
<dbReference type="PANTHER" id="PTHR30040">
    <property type="entry name" value="THIAMINE BIOSYNTHESIS LIPOPROTEIN APBE"/>
    <property type="match status" value="1"/>
</dbReference>
<accession>A0A2S8G566</accession>
<dbReference type="AlphaFoldDB" id="A0A2S8G566"/>
<evidence type="ECO:0000256" key="18">
    <source>
        <dbReference type="PIRNR" id="PIRNR006268"/>
    </source>
</evidence>
<dbReference type="InterPro" id="IPR003374">
    <property type="entry name" value="ApbE-like_sf"/>
</dbReference>
<comment type="cofactor">
    <cofactor evidence="19">
        <name>Mg(2+)</name>
        <dbReference type="ChEBI" id="CHEBI:18420"/>
    </cofactor>
    <cofactor evidence="19">
        <name>Mn(2+)</name>
        <dbReference type="ChEBI" id="CHEBI:29035"/>
    </cofactor>
    <text evidence="19">Magnesium. Can also use manganese.</text>
</comment>
<evidence type="ECO:0000256" key="14">
    <source>
        <dbReference type="ARBA" id="ARBA00023288"/>
    </source>
</evidence>
<feature type="binding site" evidence="19">
    <location>
        <position position="262"/>
    </location>
    <ligand>
        <name>Mg(2+)</name>
        <dbReference type="ChEBI" id="CHEBI:18420"/>
    </ligand>
</feature>
<evidence type="ECO:0000256" key="12">
    <source>
        <dbReference type="ARBA" id="ARBA00023136"/>
    </source>
</evidence>
<dbReference type="SUPFAM" id="SSF143631">
    <property type="entry name" value="ApbE-like"/>
    <property type="match status" value="1"/>
</dbReference>
<comment type="similarity">
    <text evidence="1 18">Belongs to the ApbE family.</text>
</comment>
<dbReference type="Pfam" id="PF02424">
    <property type="entry name" value="ApbE"/>
    <property type="match status" value="1"/>
</dbReference>
<feature type="binding site" evidence="19">
    <location>
        <position position="144"/>
    </location>
    <ligand>
        <name>Mg(2+)</name>
        <dbReference type="ChEBI" id="CHEBI:18420"/>
    </ligand>
</feature>
<keyword evidence="6 18" id="KW-0285">Flavoprotein</keyword>
<evidence type="ECO:0000256" key="3">
    <source>
        <dbReference type="ARBA" id="ARBA00016337"/>
    </source>
</evidence>
<evidence type="ECO:0000256" key="8">
    <source>
        <dbReference type="ARBA" id="ARBA00022723"/>
    </source>
</evidence>
<keyword evidence="11 18" id="KW-0460">Magnesium</keyword>
<dbReference type="PANTHER" id="PTHR30040:SF2">
    <property type="entry name" value="FAD:PROTEIN FMN TRANSFERASE"/>
    <property type="match status" value="1"/>
</dbReference>
<gene>
    <name evidence="20" type="ORF">C5Y96_03255</name>
</gene>
<keyword evidence="13" id="KW-0564">Palmitate</keyword>
<keyword evidence="9" id="KW-0732">Signal</keyword>
<dbReference type="EMBL" id="PUIA01000016">
    <property type="protein sequence ID" value="PQO39411.1"/>
    <property type="molecule type" value="Genomic_DNA"/>
</dbReference>
<proteinExistence type="inferred from homology"/>
<keyword evidence="5" id="KW-0997">Cell inner membrane</keyword>
<evidence type="ECO:0000256" key="19">
    <source>
        <dbReference type="PIRSR" id="PIRSR006268-2"/>
    </source>
</evidence>
<dbReference type="FunFam" id="3.10.520.10:FF:000001">
    <property type="entry name" value="FAD:protein FMN transferase"/>
    <property type="match status" value="1"/>
</dbReference>
<evidence type="ECO:0000256" key="17">
    <source>
        <dbReference type="ARBA" id="ARBA00060485"/>
    </source>
</evidence>
<comment type="catalytic activity">
    <reaction evidence="16 18">
        <text>L-threonyl-[protein] + FAD = FMN-L-threonyl-[protein] + AMP + H(+)</text>
        <dbReference type="Rhea" id="RHEA:36847"/>
        <dbReference type="Rhea" id="RHEA-COMP:11060"/>
        <dbReference type="Rhea" id="RHEA-COMP:11061"/>
        <dbReference type="ChEBI" id="CHEBI:15378"/>
        <dbReference type="ChEBI" id="CHEBI:30013"/>
        <dbReference type="ChEBI" id="CHEBI:57692"/>
        <dbReference type="ChEBI" id="CHEBI:74257"/>
        <dbReference type="ChEBI" id="CHEBI:456215"/>
        <dbReference type="EC" id="2.7.1.180"/>
    </reaction>
</comment>
<keyword evidence="8 18" id="KW-0479">Metal-binding</keyword>
<dbReference type="PIRSF" id="PIRSF006268">
    <property type="entry name" value="ApbE"/>
    <property type="match status" value="1"/>
</dbReference>
<dbReference type="Gene3D" id="3.10.520.10">
    <property type="entry name" value="ApbE-like domains"/>
    <property type="match status" value="1"/>
</dbReference>
<protein>
    <recommendedName>
        <fullName evidence="3 18">FAD:protein FMN transferase</fullName>
        <ecNumber evidence="2 18">2.7.1.180</ecNumber>
    </recommendedName>
    <alternativeName>
        <fullName evidence="15 18">Flavin transferase</fullName>
    </alternativeName>
</protein>
<keyword evidence="10 18" id="KW-0274">FAD</keyword>
<evidence type="ECO:0000256" key="5">
    <source>
        <dbReference type="ARBA" id="ARBA00022519"/>
    </source>
</evidence>
<dbReference type="GO" id="GO:0016740">
    <property type="term" value="F:transferase activity"/>
    <property type="evidence" value="ECO:0007669"/>
    <property type="project" value="UniProtKB-UniRule"/>
</dbReference>
<dbReference type="OrthoDB" id="9778595at2"/>
<evidence type="ECO:0000256" key="2">
    <source>
        <dbReference type="ARBA" id="ARBA00011955"/>
    </source>
</evidence>
<name>A0A2S8G566_9BACT</name>
<dbReference type="Proteomes" id="UP000240009">
    <property type="component" value="Unassembled WGS sequence"/>
</dbReference>
<evidence type="ECO:0000256" key="13">
    <source>
        <dbReference type="ARBA" id="ARBA00023139"/>
    </source>
</evidence>
<reference evidence="20 21" key="1">
    <citation type="submission" date="2018-02" db="EMBL/GenBank/DDBJ databases">
        <title>Comparative genomes isolates from brazilian mangrove.</title>
        <authorList>
            <person name="Araujo J.E."/>
            <person name="Taketani R.G."/>
            <person name="Silva M.C.P."/>
            <person name="Loureco M.V."/>
            <person name="Andreote F.D."/>
        </authorList>
    </citation>
    <scope>NUCLEOTIDE SEQUENCE [LARGE SCALE GENOMIC DNA]</scope>
    <source>
        <strain evidence="20 21">HEX-2 MGV</strain>
    </source>
</reference>
<evidence type="ECO:0000256" key="16">
    <source>
        <dbReference type="ARBA" id="ARBA00048540"/>
    </source>
</evidence>
<evidence type="ECO:0000256" key="6">
    <source>
        <dbReference type="ARBA" id="ARBA00022630"/>
    </source>
</evidence>
<keyword evidence="12" id="KW-0472">Membrane</keyword>
<evidence type="ECO:0000313" key="20">
    <source>
        <dbReference type="EMBL" id="PQO39411.1"/>
    </source>
</evidence>
<evidence type="ECO:0000256" key="4">
    <source>
        <dbReference type="ARBA" id="ARBA00022475"/>
    </source>
</evidence>
<evidence type="ECO:0000313" key="21">
    <source>
        <dbReference type="Proteomes" id="UP000240009"/>
    </source>
</evidence>
<dbReference type="GO" id="GO:0005886">
    <property type="term" value="C:plasma membrane"/>
    <property type="evidence" value="ECO:0007669"/>
    <property type="project" value="UniProtKB-SubCell"/>
</dbReference>